<protein>
    <recommendedName>
        <fullName evidence="4">Hydrogenase expression protein HypF</fullName>
    </recommendedName>
</protein>
<reference evidence="3" key="1">
    <citation type="submission" date="2019-10" db="EMBL/GenBank/DDBJ databases">
        <title>Streptomyces sp. nov., a novel actinobacterium isolated from alkaline environment.</title>
        <authorList>
            <person name="Golinska P."/>
        </authorList>
    </citation>
    <scope>NUCLEOTIDE SEQUENCE [LARGE SCALE GENOMIC DNA]</scope>
    <source>
        <strain evidence="3">DSM 42108</strain>
    </source>
</reference>
<feature type="compositionally biased region" description="Acidic residues" evidence="1">
    <location>
        <begin position="76"/>
        <end position="85"/>
    </location>
</feature>
<sequence length="500" mass="49915">MSGESPGVHPKRRGRHARPRTRTAALVAMPSVLMLGMGLTPGVARADPTVDSPFREGPCVEMSDPAEAGEPPADGADPDPAEPDPAEPGAGNDTADGTGDERTPDTDDTGPAETGPPPARTAGRGGDGDGPAAGAPTGDVLSPPPGPTAPPQPDTVPAGEGSGESATDPVPGPGRAGNTGEAGDTAETDEDAPALRDRLDPLGIGDALRGIGEGLSDLVTGGSRSTGTDGTEPTGAPGPVEEGSGADAPPTTPEEAGGAVGDGAPGGGPAARPAPTGPPSDGPSTGTTGGSGSGGAGEPAGEASTEPGDAPDAGTDAGGRDVGGEDAAEDDPFAPDAGGKVPFPCPETVRRAGTDEVTPVVVADRPWLLDARSLTLNGLKYHGVVNLTTANGSTKQALKFTADRLDIGDLHQIVQAPDGLNYHVQAARGSNSTFRNGRVTMYTERLEGRLFGLIPIVFDPLHEPPLDLPFAHFTDVLVTQAGQFGGELTIPGMRQYTTRR</sequence>
<feature type="compositionally biased region" description="Basic residues" evidence="1">
    <location>
        <begin position="9"/>
        <end position="21"/>
    </location>
</feature>
<evidence type="ECO:0008006" key="4">
    <source>
        <dbReference type="Google" id="ProtNLM"/>
    </source>
</evidence>
<feature type="compositionally biased region" description="Acidic residues" evidence="1">
    <location>
        <begin position="324"/>
        <end position="333"/>
    </location>
</feature>
<dbReference type="Proteomes" id="UP000530234">
    <property type="component" value="Unassembled WGS sequence"/>
</dbReference>
<feature type="compositionally biased region" description="Gly residues" evidence="1">
    <location>
        <begin position="258"/>
        <end position="269"/>
    </location>
</feature>
<accession>A0A7W3T4K5</accession>
<name>A0A7W3T4K5_9ACTN</name>
<proteinExistence type="predicted"/>
<evidence type="ECO:0000313" key="2">
    <source>
        <dbReference type="EMBL" id="MBB0230850.1"/>
    </source>
</evidence>
<feature type="compositionally biased region" description="Low complexity" evidence="1">
    <location>
        <begin position="299"/>
        <end position="315"/>
    </location>
</feature>
<dbReference type="RefSeq" id="WP_182664668.1">
    <property type="nucleotide sequence ID" value="NZ_VKHS01000364.1"/>
</dbReference>
<comment type="caution">
    <text evidence="2">The sequence shown here is derived from an EMBL/GenBank/DDBJ whole genome shotgun (WGS) entry which is preliminary data.</text>
</comment>
<keyword evidence="3" id="KW-1185">Reference proteome</keyword>
<feature type="compositionally biased region" description="Pro residues" evidence="1">
    <location>
        <begin position="142"/>
        <end position="154"/>
    </location>
</feature>
<evidence type="ECO:0000313" key="3">
    <source>
        <dbReference type="Proteomes" id="UP000530234"/>
    </source>
</evidence>
<feature type="compositionally biased region" description="Low complexity" evidence="1">
    <location>
        <begin position="220"/>
        <end position="231"/>
    </location>
</feature>
<feature type="compositionally biased region" description="Gly residues" evidence="1">
    <location>
        <begin position="287"/>
        <end position="298"/>
    </location>
</feature>
<feature type="compositionally biased region" description="Low complexity" evidence="1">
    <location>
        <begin position="87"/>
        <end position="97"/>
    </location>
</feature>
<organism evidence="2 3">
    <name type="scientific">Streptomyces calidiresistens</name>
    <dbReference type="NCBI Taxonomy" id="1485586"/>
    <lineage>
        <taxon>Bacteria</taxon>
        <taxon>Bacillati</taxon>
        <taxon>Actinomycetota</taxon>
        <taxon>Actinomycetes</taxon>
        <taxon>Kitasatosporales</taxon>
        <taxon>Streptomycetaceae</taxon>
        <taxon>Streptomyces</taxon>
    </lineage>
</organism>
<feature type="compositionally biased region" description="Low complexity" evidence="1">
    <location>
        <begin position="65"/>
        <end position="75"/>
    </location>
</feature>
<feature type="region of interest" description="Disordered" evidence="1">
    <location>
        <begin position="41"/>
        <end position="346"/>
    </location>
</feature>
<dbReference type="AlphaFoldDB" id="A0A7W3T4K5"/>
<feature type="region of interest" description="Disordered" evidence="1">
    <location>
        <begin position="1"/>
        <end position="25"/>
    </location>
</feature>
<evidence type="ECO:0000256" key="1">
    <source>
        <dbReference type="SAM" id="MobiDB-lite"/>
    </source>
</evidence>
<dbReference type="EMBL" id="VKHS01000364">
    <property type="protein sequence ID" value="MBB0230850.1"/>
    <property type="molecule type" value="Genomic_DNA"/>
</dbReference>
<gene>
    <name evidence="2" type="ORF">FOE67_15335</name>
</gene>